<reference evidence="1 2" key="1">
    <citation type="submission" date="2018-11" db="EMBL/GenBank/DDBJ databases">
        <authorList>
            <consortium name="Pathogen Informatics"/>
        </authorList>
    </citation>
    <scope>NUCLEOTIDE SEQUENCE [LARGE SCALE GENOMIC DNA]</scope>
    <source>
        <strain evidence="1 2">Egypt</strain>
    </source>
</reference>
<dbReference type="AlphaFoldDB" id="A0A3P8IDE9"/>
<dbReference type="OrthoDB" id="1695393at2759"/>
<keyword evidence="2" id="KW-1185">Reference proteome</keyword>
<name>A0A3P8IDE9_9TREM</name>
<organism evidence="1 2">
    <name type="scientific">Echinostoma caproni</name>
    <dbReference type="NCBI Taxonomy" id="27848"/>
    <lineage>
        <taxon>Eukaryota</taxon>
        <taxon>Metazoa</taxon>
        <taxon>Spiralia</taxon>
        <taxon>Lophotrochozoa</taxon>
        <taxon>Platyhelminthes</taxon>
        <taxon>Trematoda</taxon>
        <taxon>Digenea</taxon>
        <taxon>Plagiorchiida</taxon>
        <taxon>Echinostomata</taxon>
        <taxon>Echinostomatoidea</taxon>
        <taxon>Echinostomatidae</taxon>
        <taxon>Echinostoma</taxon>
    </lineage>
</organism>
<sequence length="232" mass="25373">MDIAVGELILPALRPCMSCADSIVRRAVATLLHSLIEVLQVAKSNLTDWVRLDPLVSSPHLLEQVFQMVSQLARDDVTGQRRRLNADEADWSVLAVALGPLFSYFKLCRIPGPPVTGSSGVNGSNRDGLTAFSLGTLEATNSNGKDCMDIEEQVLELVELQFSLVSGMLETDVQSSSTGNPDSSASRLLITQQRFWTTLTHALISLTDHLIPLCLDGFRDKSEYRGQPQGYL</sequence>
<evidence type="ECO:0000313" key="2">
    <source>
        <dbReference type="Proteomes" id="UP000272942"/>
    </source>
</evidence>
<evidence type="ECO:0000313" key="1">
    <source>
        <dbReference type="EMBL" id="VDP93938.1"/>
    </source>
</evidence>
<accession>A0A3P8IDE9</accession>
<protein>
    <submittedName>
        <fullName evidence="1">Uncharacterized protein</fullName>
    </submittedName>
</protein>
<dbReference type="EMBL" id="UZAN01065327">
    <property type="protein sequence ID" value="VDP93938.1"/>
    <property type="molecule type" value="Genomic_DNA"/>
</dbReference>
<gene>
    <name evidence="1" type="ORF">ECPE_LOCUS16666</name>
</gene>
<dbReference type="Proteomes" id="UP000272942">
    <property type="component" value="Unassembled WGS sequence"/>
</dbReference>
<proteinExistence type="predicted"/>